<keyword evidence="4" id="KW-1185">Reference proteome</keyword>
<dbReference type="OrthoDB" id="7858211at2"/>
<feature type="signal peptide" evidence="1">
    <location>
        <begin position="1"/>
        <end position="18"/>
    </location>
</feature>
<evidence type="ECO:0000313" key="3">
    <source>
        <dbReference type="EMBL" id="PYE86005.1"/>
    </source>
</evidence>
<keyword evidence="1" id="KW-0732">Signal</keyword>
<dbReference type="SUPFAM" id="SSF159594">
    <property type="entry name" value="XCC0632-like"/>
    <property type="match status" value="1"/>
</dbReference>
<sequence length="195" mass="20383">MIAPLRLPLIGASLLALAACGGPEYRYSVPVSAPVARVAVSASSIEVRDVMLPTYASLEEIYTGQAGGLIQSQPDLLWADEPGRAATLELSRDLGIITGARVAPEPWPFDDYADARVEVRVEEFLATLPGEETPGSFRISGQYFVATLDAEGRDRAARFDVAAAAPAGSGIAGVAAARAAAMAQLAETIAREGLR</sequence>
<name>A0A318SXC7_9RHOB</name>
<dbReference type="PROSITE" id="PS51257">
    <property type="entry name" value="PROKAR_LIPOPROTEIN"/>
    <property type="match status" value="1"/>
</dbReference>
<dbReference type="EMBL" id="QJTE01000001">
    <property type="protein sequence ID" value="PYE86005.1"/>
    <property type="molecule type" value="Genomic_DNA"/>
</dbReference>
<proteinExistence type="predicted"/>
<evidence type="ECO:0000256" key="1">
    <source>
        <dbReference type="SAM" id="SignalP"/>
    </source>
</evidence>
<organism evidence="3 4">
    <name type="scientific">Pseudoroseicyclus aestuarii</name>
    <dbReference type="NCBI Taxonomy" id="1795041"/>
    <lineage>
        <taxon>Bacteria</taxon>
        <taxon>Pseudomonadati</taxon>
        <taxon>Pseudomonadota</taxon>
        <taxon>Alphaproteobacteria</taxon>
        <taxon>Rhodobacterales</taxon>
        <taxon>Paracoccaceae</taxon>
        <taxon>Pseudoroseicyclus</taxon>
    </lineage>
</organism>
<comment type="caution">
    <text evidence="3">The sequence shown here is derived from an EMBL/GenBank/DDBJ whole genome shotgun (WGS) entry which is preliminary data.</text>
</comment>
<dbReference type="InterPro" id="IPR005586">
    <property type="entry name" value="ABC_trans_aux"/>
</dbReference>
<evidence type="ECO:0000259" key="2">
    <source>
        <dbReference type="Pfam" id="PF03886"/>
    </source>
</evidence>
<feature type="domain" description="ABC-type transport auxiliary lipoprotein component" evidence="2">
    <location>
        <begin position="32"/>
        <end position="190"/>
    </location>
</feature>
<dbReference type="Pfam" id="PF03886">
    <property type="entry name" value="ABC_trans_aux"/>
    <property type="match status" value="1"/>
</dbReference>
<protein>
    <recommendedName>
        <fullName evidence="2">ABC-type transport auxiliary lipoprotein component domain-containing protein</fullName>
    </recommendedName>
</protein>
<dbReference type="AlphaFoldDB" id="A0A318SXC7"/>
<feature type="chain" id="PRO_5016253556" description="ABC-type transport auxiliary lipoprotein component domain-containing protein" evidence="1">
    <location>
        <begin position="19"/>
        <end position="195"/>
    </location>
</feature>
<evidence type="ECO:0000313" key="4">
    <source>
        <dbReference type="Proteomes" id="UP000248311"/>
    </source>
</evidence>
<dbReference type="Gene3D" id="3.40.50.10610">
    <property type="entry name" value="ABC-type transport auxiliary lipoprotein component"/>
    <property type="match status" value="1"/>
</dbReference>
<dbReference type="Proteomes" id="UP000248311">
    <property type="component" value="Unassembled WGS sequence"/>
</dbReference>
<reference evidence="3 4" key="1">
    <citation type="submission" date="2018-06" db="EMBL/GenBank/DDBJ databases">
        <title>Genomic Encyclopedia of Type Strains, Phase III (KMG-III): the genomes of soil and plant-associated and newly described type strains.</title>
        <authorList>
            <person name="Whitman W."/>
        </authorList>
    </citation>
    <scope>NUCLEOTIDE SEQUENCE [LARGE SCALE GENOMIC DNA]</scope>
    <source>
        <strain evidence="3 4">CECT 9025</strain>
    </source>
</reference>
<gene>
    <name evidence="3" type="ORF">DFP88_101680</name>
</gene>
<accession>A0A318SXC7</accession>
<dbReference type="RefSeq" id="WP_110813007.1">
    <property type="nucleotide sequence ID" value="NZ_QJTE01000001.1"/>
</dbReference>